<dbReference type="Proteomes" id="UP000009049">
    <property type="component" value="Chromosome"/>
</dbReference>
<dbReference type="EMBL" id="CP001712">
    <property type="protein sequence ID" value="EAR14951.1"/>
    <property type="molecule type" value="Genomic_DNA"/>
</dbReference>
<evidence type="ECO:0000313" key="3">
    <source>
        <dbReference type="Proteomes" id="UP000009049"/>
    </source>
</evidence>
<gene>
    <name evidence="2" type="ordered locus">RB2501_11512</name>
</gene>
<accession>A4CMQ9</accession>
<dbReference type="GO" id="GO:0004622">
    <property type="term" value="F:phosphatidylcholine lysophospholipase activity"/>
    <property type="evidence" value="ECO:0007669"/>
    <property type="project" value="TreeGrafter"/>
</dbReference>
<reference evidence="2 3" key="1">
    <citation type="journal article" date="2009" name="J. Bacteriol.">
        <title>Complete genome sequence of Robiginitalea biformata HTCC2501.</title>
        <authorList>
            <person name="Oh H.M."/>
            <person name="Giovannoni S.J."/>
            <person name="Lee K."/>
            <person name="Ferriera S."/>
            <person name="Johnson J."/>
            <person name="Cho J.C."/>
        </authorList>
    </citation>
    <scope>NUCLEOTIDE SEQUENCE [LARGE SCALE GENOMIC DNA]</scope>
    <source>
        <strain evidence="3">ATCC BAA-864 / HTCC2501 / KCTC 12146</strain>
    </source>
</reference>
<sequence>MTRISPNSPAKDMGVLLALLAILIQCVPAFAQDPGRFEQEVASITARNDSLWNPYRATYLFTGSSSVRMWESLDRDFPDRQVINTGFGGSQASDLLFYLDPLILNYRPMVVSIYEGDNDLAEGKSPGRAFRDIAEILSRIRSRYPGMPVVLISAKPSISRWKLRGKYERFNRKLSRLAEADPLTRYADVWTPMLQADGSLNETLFIEDGLHMNAEGYRIWKSVLGPLIGQSN</sequence>
<dbReference type="CDD" id="cd04502">
    <property type="entry name" value="SGNH_hydrolase_like_7"/>
    <property type="match status" value="1"/>
</dbReference>
<keyword evidence="3" id="KW-1185">Reference proteome</keyword>
<dbReference type="HOGENOM" id="CLU_1348966_0_0_10"/>
<dbReference type="AlphaFoldDB" id="A4CMQ9"/>
<dbReference type="KEGG" id="rbi:RB2501_11512"/>
<dbReference type="RefSeq" id="WP_015754272.1">
    <property type="nucleotide sequence ID" value="NC_013222.1"/>
</dbReference>
<protein>
    <recommendedName>
        <fullName evidence="1">SGNH hydrolase-type esterase domain-containing protein</fullName>
    </recommendedName>
</protein>
<feature type="domain" description="SGNH hydrolase-type esterase" evidence="1">
    <location>
        <begin position="65"/>
        <end position="219"/>
    </location>
</feature>
<dbReference type="InterPro" id="IPR036514">
    <property type="entry name" value="SGNH_hydro_sf"/>
</dbReference>
<dbReference type="InterPro" id="IPR051532">
    <property type="entry name" value="Ester_Hydrolysis_Enzymes"/>
</dbReference>
<organism evidence="2 3">
    <name type="scientific">Robiginitalea biformata (strain ATCC BAA-864 / DSM 15991 / KCTC 12146 / HTCC2501)</name>
    <dbReference type="NCBI Taxonomy" id="313596"/>
    <lineage>
        <taxon>Bacteria</taxon>
        <taxon>Pseudomonadati</taxon>
        <taxon>Bacteroidota</taxon>
        <taxon>Flavobacteriia</taxon>
        <taxon>Flavobacteriales</taxon>
        <taxon>Flavobacteriaceae</taxon>
        <taxon>Robiginitalea</taxon>
    </lineage>
</organism>
<dbReference type="Gene3D" id="3.40.50.1110">
    <property type="entry name" value="SGNH hydrolase"/>
    <property type="match status" value="1"/>
</dbReference>
<dbReference type="eggNOG" id="COG2755">
    <property type="taxonomic scope" value="Bacteria"/>
</dbReference>
<dbReference type="STRING" id="313596.RB2501_11512"/>
<name>A4CMQ9_ROBBH</name>
<dbReference type="PANTHER" id="PTHR30383">
    <property type="entry name" value="THIOESTERASE 1/PROTEASE 1/LYSOPHOSPHOLIPASE L1"/>
    <property type="match status" value="1"/>
</dbReference>
<dbReference type="PANTHER" id="PTHR30383:SF5">
    <property type="entry name" value="SGNH HYDROLASE-TYPE ESTERASE DOMAIN-CONTAINING PROTEIN"/>
    <property type="match status" value="1"/>
</dbReference>
<evidence type="ECO:0000313" key="2">
    <source>
        <dbReference type="EMBL" id="EAR14951.1"/>
    </source>
</evidence>
<dbReference type="Pfam" id="PF13472">
    <property type="entry name" value="Lipase_GDSL_2"/>
    <property type="match status" value="1"/>
</dbReference>
<dbReference type="SUPFAM" id="SSF52266">
    <property type="entry name" value="SGNH hydrolase"/>
    <property type="match status" value="1"/>
</dbReference>
<evidence type="ECO:0000259" key="1">
    <source>
        <dbReference type="Pfam" id="PF13472"/>
    </source>
</evidence>
<proteinExistence type="predicted"/>
<dbReference type="InterPro" id="IPR013830">
    <property type="entry name" value="SGNH_hydro"/>
</dbReference>